<dbReference type="PANTHER" id="PTHR35024">
    <property type="entry name" value="HYPOTHETICAL CYTOSOLIC PROTEIN"/>
    <property type="match status" value="1"/>
</dbReference>
<dbReference type="PATRIC" id="fig|279058.17.peg.4376"/>
<protein>
    <submittedName>
        <fullName evidence="2">Polymer-forming cytoskeletal family protein</fullName>
    </submittedName>
</protein>
<sequence>MFNRKAKSTIESLIGSSTSIHGDVHFKGGLRIDGHVKGNVVAEAGQASVLVISESAKVEGEVRVAHLVVNGEIVGNVHSSELLELQPKARITGDVNYKALEMHSGALVSGKLTHEQSTAEPVLKLAMSQSA</sequence>
<dbReference type="EMBL" id="CP013235">
    <property type="protein sequence ID" value="AMP11719.1"/>
    <property type="molecule type" value="Genomic_DNA"/>
</dbReference>
<dbReference type="Proteomes" id="UP000071778">
    <property type="component" value="Chromosome"/>
</dbReference>
<accession>A0A127QNW6</accession>
<dbReference type="InterPro" id="IPR007607">
    <property type="entry name" value="BacA/B"/>
</dbReference>
<dbReference type="OrthoDB" id="8903691at2"/>
<dbReference type="AlphaFoldDB" id="A0A127QNW6"/>
<organism evidence="2 3">
    <name type="scientific">Collimonas arenae</name>
    <dbReference type="NCBI Taxonomy" id="279058"/>
    <lineage>
        <taxon>Bacteria</taxon>
        <taxon>Pseudomonadati</taxon>
        <taxon>Pseudomonadota</taxon>
        <taxon>Betaproteobacteria</taxon>
        <taxon>Burkholderiales</taxon>
        <taxon>Oxalobacteraceae</taxon>
        <taxon>Collimonas</taxon>
    </lineage>
</organism>
<comment type="similarity">
    <text evidence="1">Belongs to the bactofilin family.</text>
</comment>
<dbReference type="RefSeq" id="WP_061534640.1">
    <property type="nucleotide sequence ID" value="NZ_CP013233.1"/>
</dbReference>
<gene>
    <name evidence="2" type="ORF">CAter282_4054</name>
</gene>
<name>A0A127QNW6_9BURK</name>
<reference evidence="2 3" key="1">
    <citation type="submission" date="2015-11" db="EMBL/GenBank/DDBJ databases">
        <title>Exploring the genomic traits of fungus-feeding bacterial genus Collimonas.</title>
        <authorList>
            <person name="Song C."/>
            <person name="Schmidt R."/>
            <person name="de Jager V."/>
            <person name="Krzyzanowska D."/>
            <person name="Jongedijk E."/>
            <person name="Cankar K."/>
            <person name="Beekwilder J."/>
            <person name="van Veen A."/>
            <person name="de Boer W."/>
            <person name="van Veen J.A."/>
            <person name="Garbeva P."/>
        </authorList>
    </citation>
    <scope>NUCLEOTIDE SEQUENCE [LARGE SCALE GENOMIC DNA]</scope>
    <source>
        <strain evidence="2 3">Ter282</strain>
    </source>
</reference>
<evidence type="ECO:0000313" key="3">
    <source>
        <dbReference type="Proteomes" id="UP000071778"/>
    </source>
</evidence>
<keyword evidence="3" id="KW-1185">Reference proteome</keyword>
<dbReference type="Pfam" id="PF04519">
    <property type="entry name" value="Bactofilin"/>
    <property type="match status" value="1"/>
</dbReference>
<evidence type="ECO:0000313" key="2">
    <source>
        <dbReference type="EMBL" id="AMP11719.1"/>
    </source>
</evidence>
<proteinExistence type="inferred from homology"/>
<evidence type="ECO:0000256" key="1">
    <source>
        <dbReference type="ARBA" id="ARBA00044755"/>
    </source>
</evidence>
<dbReference type="PANTHER" id="PTHR35024:SF4">
    <property type="entry name" value="POLYMER-FORMING CYTOSKELETAL PROTEIN"/>
    <property type="match status" value="1"/>
</dbReference>